<evidence type="ECO:0000256" key="1">
    <source>
        <dbReference type="SAM" id="Phobius"/>
    </source>
</evidence>
<proteinExistence type="predicted"/>
<feature type="transmembrane region" description="Helical" evidence="1">
    <location>
        <begin position="22"/>
        <end position="43"/>
    </location>
</feature>
<protein>
    <submittedName>
        <fullName evidence="2">DNA binding protein</fullName>
    </submittedName>
</protein>
<dbReference type="EMBL" id="GGEC01029891">
    <property type="protein sequence ID" value="MBX10375.1"/>
    <property type="molecule type" value="Transcribed_RNA"/>
</dbReference>
<keyword evidence="1" id="KW-1133">Transmembrane helix</keyword>
<dbReference type="AlphaFoldDB" id="A0A2P2KXC9"/>
<sequence>MAIVGDVECLLFRVNDFFKENIIHLAKLLLNVILFIVISLPCVQTTARI</sequence>
<accession>A0A2P2KXC9</accession>
<organism evidence="2">
    <name type="scientific">Rhizophora mucronata</name>
    <name type="common">Asiatic mangrove</name>
    <dbReference type="NCBI Taxonomy" id="61149"/>
    <lineage>
        <taxon>Eukaryota</taxon>
        <taxon>Viridiplantae</taxon>
        <taxon>Streptophyta</taxon>
        <taxon>Embryophyta</taxon>
        <taxon>Tracheophyta</taxon>
        <taxon>Spermatophyta</taxon>
        <taxon>Magnoliopsida</taxon>
        <taxon>eudicotyledons</taxon>
        <taxon>Gunneridae</taxon>
        <taxon>Pentapetalae</taxon>
        <taxon>rosids</taxon>
        <taxon>fabids</taxon>
        <taxon>Malpighiales</taxon>
        <taxon>Rhizophoraceae</taxon>
        <taxon>Rhizophora</taxon>
    </lineage>
</organism>
<name>A0A2P2KXC9_RHIMU</name>
<keyword evidence="1" id="KW-0812">Transmembrane</keyword>
<reference evidence="2" key="1">
    <citation type="submission" date="2018-02" db="EMBL/GenBank/DDBJ databases">
        <title>Rhizophora mucronata_Transcriptome.</title>
        <authorList>
            <person name="Meera S.P."/>
            <person name="Sreeshan A."/>
            <person name="Augustine A."/>
        </authorList>
    </citation>
    <scope>NUCLEOTIDE SEQUENCE</scope>
    <source>
        <tissue evidence="2">Leaf</tissue>
    </source>
</reference>
<evidence type="ECO:0000313" key="2">
    <source>
        <dbReference type="EMBL" id="MBX10375.1"/>
    </source>
</evidence>
<keyword evidence="1" id="KW-0472">Membrane</keyword>